<dbReference type="EMBL" id="GG662699">
    <property type="protein sequence ID" value="EAR96169.1"/>
    <property type="molecule type" value="Genomic_DNA"/>
</dbReference>
<accession>I7M1E4</accession>
<sequence length="584" mass="68343">MEQFQKPHLKLLMIGKTGAGKSTAINMFLNLAIGNSFQDERVVGITQHFSFNDQKFILQCNVDQFSNKQSDIGISSSKSQTKECNMYTVEGDKCILTLVDTPGLGDTEGAEADQKHIKNIIARVQQLTEINAILYIHKAQDNKKDLLVQYFINQAMSMLTKECKKNFIVCFTNVINPMKIDALQVLKDMNIPLDYNYYFENDCLIPMSYFCNQDSKKIQNLQRQSNNFWQTNAEQFQEMIETALKMQPQKTQDLLELLVKKESMIKIACEKQFQIKYIEQERVNIQQKQNSINSVQNLISQLGPESNSVPRMRYKTKQRTRQKTVQKTLDKKVTFCYNCQKLCHNPCELESLYQRGSIELQNCTAFGGNTNCRECKHTVDYHGHTTEITEEQTEKYDDEEPYVVYVDVKDYDTIRRKKTLQQEKENHQKDMQALQQQIEILDQNLQKELKLIAILHNRIQEASMSYTDEITIKYLEEQIQQLSQDCSITIDQKQRLLENYQKAKENYIIIKKQVDQALKQNKNLIIDQDLEKDLNQKLEQTRINIMISAQNSIQQVQKIKQPIQEIQPSFQHPKKKTKFPYAFY</sequence>
<dbReference type="HOGENOM" id="CLU_018951_2_0_1"/>
<feature type="coiled-coil region" evidence="1">
    <location>
        <begin position="417"/>
        <end position="451"/>
    </location>
</feature>
<organism evidence="3 4">
    <name type="scientific">Tetrahymena thermophila (strain SB210)</name>
    <dbReference type="NCBI Taxonomy" id="312017"/>
    <lineage>
        <taxon>Eukaryota</taxon>
        <taxon>Sar</taxon>
        <taxon>Alveolata</taxon>
        <taxon>Ciliophora</taxon>
        <taxon>Intramacronucleata</taxon>
        <taxon>Oligohymenophorea</taxon>
        <taxon>Hymenostomatida</taxon>
        <taxon>Tetrahymenina</taxon>
        <taxon>Tetrahymenidae</taxon>
        <taxon>Tetrahymena</taxon>
    </lineage>
</organism>
<dbReference type="eggNOG" id="ENOG502RT1J">
    <property type="taxonomic scope" value="Eukaryota"/>
</dbReference>
<dbReference type="KEGG" id="tet:TTHERM_00129450"/>
<keyword evidence="4" id="KW-1185">Reference proteome</keyword>
<dbReference type="PANTHER" id="PTHR32046:SF11">
    <property type="entry name" value="IMMUNE-ASSOCIATED NUCLEOTIDE-BINDING PROTEIN 10-LIKE"/>
    <property type="match status" value="1"/>
</dbReference>
<dbReference type="Gene3D" id="3.40.50.300">
    <property type="entry name" value="P-loop containing nucleotide triphosphate hydrolases"/>
    <property type="match status" value="1"/>
</dbReference>
<proteinExistence type="predicted"/>
<name>I7M1E4_TETTS</name>
<dbReference type="OMA" id="YWNVHFN"/>
<feature type="coiled-coil region" evidence="1">
    <location>
        <begin position="493"/>
        <end position="520"/>
    </location>
</feature>
<evidence type="ECO:0000313" key="3">
    <source>
        <dbReference type="EMBL" id="EAR96169.1"/>
    </source>
</evidence>
<dbReference type="Proteomes" id="UP000009168">
    <property type="component" value="Unassembled WGS sequence"/>
</dbReference>
<protein>
    <submittedName>
        <fullName evidence="3">50S ribosome-binding GTPase</fullName>
    </submittedName>
</protein>
<dbReference type="GeneID" id="7846259"/>
<evidence type="ECO:0000256" key="1">
    <source>
        <dbReference type="SAM" id="Coils"/>
    </source>
</evidence>
<dbReference type="InParanoid" id="I7M1E4"/>
<evidence type="ECO:0000259" key="2">
    <source>
        <dbReference type="Pfam" id="PF26633"/>
    </source>
</evidence>
<reference evidence="4" key="1">
    <citation type="journal article" date="2006" name="PLoS Biol.">
        <title>Macronuclear genome sequence of the ciliate Tetrahymena thermophila, a model eukaryote.</title>
        <authorList>
            <person name="Eisen J.A."/>
            <person name="Coyne R.S."/>
            <person name="Wu M."/>
            <person name="Wu D."/>
            <person name="Thiagarajan M."/>
            <person name="Wortman J.R."/>
            <person name="Badger J.H."/>
            <person name="Ren Q."/>
            <person name="Amedeo P."/>
            <person name="Jones K.M."/>
            <person name="Tallon L.J."/>
            <person name="Delcher A.L."/>
            <person name="Salzberg S.L."/>
            <person name="Silva J.C."/>
            <person name="Haas B.J."/>
            <person name="Majoros W.H."/>
            <person name="Farzad M."/>
            <person name="Carlton J.M."/>
            <person name="Smith R.K. Jr."/>
            <person name="Garg J."/>
            <person name="Pearlman R.E."/>
            <person name="Karrer K.M."/>
            <person name="Sun L."/>
            <person name="Manning G."/>
            <person name="Elde N.C."/>
            <person name="Turkewitz A.P."/>
            <person name="Asai D.J."/>
            <person name="Wilkes D.E."/>
            <person name="Wang Y."/>
            <person name="Cai H."/>
            <person name="Collins K."/>
            <person name="Stewart B.A."/>
            <person name="Lee S.R."/>
            <person name="Wilamowska K."/>
            <person name="Weinberg Z."/>
            <person name="Ruzzo W.L."/>
            <person name="Wloga D."/>
            <person name="Gaertig J."/>
            <person name="Frankel J."/>
            <person name="Tsao C.-C."/>
            <person name="Gorovsky M.A."/>
            <person name="Keeling P.J."/>
            <person name="Waller R.F."/>
            <person name="Patron N.J."/>
            <person name="Cherry J.M."/>
            <person name="Stover N.A."/>
            <person name="Krieger C.J."/>
            <person name="del Toro C."/>
            <person name="Ryder H.F."/>
            <person name="Williamson S.C."/>
            <person name="Barbeau R.A."/>
            <person name="Hamilton E.P."/>
            <person name="Orias E."/>
        </authorList>
    </citation>
    <scope>NUCLEOTIDE SEQUENCE [LARGE SCALE GENOMIC DNA]</scope>
    <source>
        <strain evidence="4">SB210</strain>
    </source>
</reference>
<feature type="domain" description="DUF8206" evidence="2">
    <location>
        <begin position="334"/>
        <end position="386"/>
    </location>
</feature>
<gene>
    <name evidence="3" type="ORF">TTHERM_00129450</name>
</gene>
<keyword evidence="1" id="KW-0175">Coiled coil</keyword>
<evidence type="ECO:0000313" key="4">
    <source>
        <dbReference type="Proteomes" id="UP000009168"/>
    </source>
</evidence>
<dbReference type="SUPFAM" id="SSF52540">
    <property type="entry name" value="P-loop containing nucleoside triphosphate hydrolases"/>
    <property type="match status" value="1"/>
</dbReference>
<dbReference type="OrthoDB" id="302956at2759"/>
<dbReference type="STRING" id="312017.I7M1E4"/>
<dbReference type="PANTHER" id="PTHR32046">
    <property type="entry name" value="G DOMAIN-CONTAINING PROTEIN"/>
    <property type="match status" value="1"/>
</dbReference>
<dbReference type="InterPro" id="IPR027417">
    <property type="entry name" value="P-loop_NTPase"/>
</dbReference>
<dbReference type="AlphaFoldDB" id="I7M1E4"/>
<dbReference type="RefSeq" id="XP_001016414.1">
    <property type="nucleotide sequence ID" value="XM_001016414.2"/>
</dbReference>
<dbReference type="Pfam" id="PF26633">
    <property type="entry name" value="DUF8206"/>
    <property type="match status" value="1"/>
</dbReference>
<dbReference type="InterPro" id="IPR058519">
    <property type="entry name" value="DUF8206"/>
</dbReference>